<dbReference type="InterPro" id="IPR015637">
    <property type="entry name" value="MUG/TDG"/>
</dbReference>
<evidence type="ECO:0000256" key="4">
    <source>
        <dbReference type="SAM" id="MobiDB-lite"/>
    </source>
</evidence>
<dbReference type="Pfam" id="PF03167">
    <property type="entry name" value="UDG"/>
    <property type="match status" value="1"/>
</dbReference>
<dbReference type="PANTHER" id="PTHR12159">
    <property type="entry name" value="G/T AND G/U MISMATCH-SPECIFIC DNA GLYCOSYLASE"/>
    <property type="match status" value="1"/>
</dbReference>
<proteinExistence type="predicted"/>
<feature type="region of interest" description="Disordered" evidence="4">
    <location>
        <begin position="235"/>
        <end position="258"/>
    </location>
</feature>
<keyword evidence="7" id="KW-1185">Reference proteome</keyword>
<dbReference type="Gene3D" id="3.40.470.10">
    <property type="entry name" value="Uracil-DNA glycosylase-like domain"/>
    <property type="match status" value="1"/>
</dbReference>
<evidence type="ECO:0000256" key="3">
    <source>
        <dbReference type="ARBA" id="ARBA00023204"/>
    </source>
</evidence>
<protein>
    <recommendedName>
        <fullName evidence="5">Uracil-DNA glycosylase-like domain-containing protein</fullName>
    </recommendedName>
</protein>
<evidence type="ECO:0000259" key="5">
    <source>
        <dbReference type="Pfam" id="PF03167"/>
    </source>
</evidence>
<dbReference type="EMBL" id="CP141888">
    <property type="protein sequence ID" value="WRT69134.1"/>
    <property type="molecule type" value="Genomic_DNA"/>
</dbReference>
<organism evidence="6 7">
    <name type="scientific">Kwoniella shivajii</name>
    <dbReference type="NCBI Taxonomy" id="564305"/>
    <lineage>
        <taxon>Eukaryota</taxon>
        <taxon>Fungi</taxon>
        <taxon>Dikarya</taxon>
        <taxon>Basidiomycota</taxon>
        <taxon>Agaricomycotina</taxon>
        <taxon>Tremellomycetes</taxon>
        <taxon>Tremellales</taxon>
        <taxon>Cryptococcaceae</taxon>
        <taxon>Kwoniella</taxon>
    </lineage>
</organism>
<keyword evidence="3" id="KW-0234">DNA repair</keyword>
<dbReference type="RefSeq" id="XP_062793873.1">
    <property type="nucleotide sequence ID" value="XM_062937822.1"/>
</dbReference>
<dbReference type="PANTHER" id="PTHR12159:SF9">
    <property type="entry name" value="G_T MISMATCH-SPECIFIC THYMINE DNA GLYCOSYLASE"/>
    <property type="match status" value="1"/>
</dbReference>
<dbReference type="SUPFAM" id="SSF52141">
    <property type="entry name" value="Uracil-DNA glycosylase-like"/>
    <property type="match status" value="1"/>
</dbReference>
<keyword evidence="1" id="KW-0227">DNA damage</keyword>
<dbReference type="GeneID" id="87958248"/>
<keyword evidence="2" id="KW-0378">Hydrolase</keyword>
<evidence type="ECO:0000313" key="6">
    <source>
        <dbReference type="EMBL" id="WRT69134.1"/>
    </source>
</evidence>
<reference evidence="6 7" key="1">
    <citation type="submission" date="2024-01" db="EMBL/GenBank/DDBJ databases">
        <title>Comparative genomics of Cryptococcus and Kwoniella reveals pathogenesis evolution and contrasting modes of karyotype evolution via chromosome fusion or intercentromeric recombination.</title>
        <authorList>
            <person name="Coelho M.A."/>
            <person name="David-Palma M."/>
            <person name="Shea T."/>
            <person name="Bowers K."/>
            <person name="McGinley-Smith S."/>
            <person name="Mohammad A.W."/>
            <person name="Gnirke A."/>
            <person name="Yurkov A.M."/>
            <person name="Nowrousian M."/>
            <person name="Sun S."/>
            <person name="Cuomo C.A."/>
            <person name="Heitman J."/>
        </authorList>
    </citation>
    <scope>NUCLEOTIDE SEQUENCE [LARGE SCALE GENOMIC DNA]</scope>
    <source>
        <strain evidence="6">CBS 11374</strain>
    </source>
</reference>
<evidence type="ECO:0000256" key="2">
    <source>
        <dbReference type="ARBA" id="ARBA00022801"/>
    </source>
</evidence>
<dbReference type="InterPro" id="IPR036895">
    <property type="entry name" value="Uracil-DNA_glycosylase-like_sf"/>
</dbReference>
<dbReference type="Proteomes" id="UP001329825">
    <property type="component" value="Chromosome 8"/>
</dbReference>
<evidence type="ECO:0000256" key="1">
    <source>
        <dbReference type="ARBA" id="ARBA00022763"/>
    </source>
</evidence>
<evidence type="ECO:0000313" key="7">
    <source>
        <dbReference type="Proteomes" id="UP001329825"/>
    </source>
</evidence>
<name>A0ABZ1D6L7_9TREE</name>
<gene>
    <name evidence="6" type="ORF">IL334_006118</name>
</gene>
<dbReference type="CDD" id="cd10028">
    <property type="entry name" value="UDG-F2_TDG_MUG"/>
    <property type="match status" value="1"/>
</dbReference>
<accession>A0ABZ1D6L7</accession>
<feature type="domain" description="Uracil-DNA glycosylase-like" evidence="5">
    <location>
        <begin position="5"/>
        <end position="146"/>
    </location>
</feature>
<dbReference type="InterPro" id="IPR005122">
    <property type="entry name" value="Uracil-DNA_glycosylase-like"/>
</dbReference>
<feature type="compositionally biased region" description="Polar residues" evidence="4">
    <location>
        <begin position="235"/>
        <end position="248"/>
    </location>
</feature>
<sequence>MSLSSPGKRSSTMGHHFSHPTNKFWVRFTESISSLLPPICGIQINHVANQGLTPRLLDPTEDQNMPQYGYGLTNLVDRPTSEQSELSTLEMRLNVFNLTLKFLLHRPKIVCFVGKKIWDVYESVISKTAMPIVANRNKQMAVNESMDEWTRKYDEDNEESKLTMDIPGEEDDHKLKIKEEIVDAIPLNGDDDHLVKNEGEIPSISESSLSPPPLLSPPASKFEHEAELVKMESAYTEQTTNHIPTPTKKTARSKKVVEQFDPTKPRKYRLPLPLPSPPQSHMHTQMSVNGQVEKAQEWTYFWVVPNTSGLERTPLSEQIINFTALKTFLNHLNDGLMPETEDWKEIDTLGVERTVETMKLAAMAKSA</sequence>